<feature type="transmembrane region" description="Helical" evidence="9">
    <location>
        <begin position="127"/>
        <end position="145"/>
    </location>
</feature>
<dbReference type="InterPro" id="IPR008901">
    <property type="entry name" value="ACER"/>
</dbReference>
<dbReference type="GO" id="GO:0046872">
    <property type="term" value="F:metal ion binding"/>
    <property type="evidence" value="ECO:0007669"/>
    <property type="project" value="UniProtKB-KW"/>
</dbReference>
<evidence type="ECO:0000256" key="2">
    <source>
        <dbReference type="ARBA" id="ARBA00009780"/>
    </source>
</evidence>
<dbReference type="OMA" id="IMFEPLR"/>
<gene>
    <name evidence="10" type="ORF">PTSG_00819</name>
</gene>
<evidence type="ECO:0000256" key="6">
    <source>
        <dbReference type="ARBA" id="ARBA00023136"/>
    </source>
</evidence>
<feature type="binding site" evidence="8">
    <location>
        <position position="88"/>
    </location>
    <ligand>
        <name>Zn(2+)</name>
        <dbReference type="ChEBI" id="CHEBI:29105"/>
        <note>catalytic</note>
    </ligand>
</feature>
<dbReference type="Proteomes" id="UP000007799">
    <property type="component" value="Unassembled WGS sequence"/>
</dbReference>
<feature type="transmembrane region" description="Helical" evidence="9">
    <location>
        <begin position="71"/>
        <end position="91"/>
    </location>
</feature>
<dbReference type="GO" id="GO:0016811">
    <property type="term" value="F:hydrolase activity, acting on carbon-nitrogen (but not peptide) bonds, in linear amides"/>
    <property type="evidence" value="ECO:0007669"/>
    <property type="project" value="InterPro"/>
</dbReference>
<evidence type="ECO:0000256" key="8">
    <source>
        <dbReference type="PIRSR" id="PIRSR608901-2"/>
    </source>
</evidence>
<feature type="binding site" evidence="7">
    <location>
        <position position="31"/>
    </location>
    <ligand>
        <name>Ca(2+)</name>
        <dbReference type="ChEBI" id="CHEBI:29108"/>
    </ligand>
</feature>
<evidence type="ECO:0000256" key="9">
    <source>
        <dbReference type="SAM" id="Phobius"/>
    </source>
</evidence>
<dbReference type="GO" id="GO:0005789">
    <property type="term" value="C:endoplasmic reticulum membrane"/>
    <property type="evidence" value="ECO:0007669"/>
    <property type="project" value="TreeGrafter"/>
</dbReference>
<feature type="binding site" evidence="8">
    <location>
        <position position="212"/>
    </location>
    <ligand>
        <name>Zn(2+)</name>
        <dbReference type="ChEBI" id="CHEBI:29105"/>
        <note>catalytic</note>
    </ligand>
</feature>
<dbReference type="Pfam" id="PF05875">
    <property type="entry name" value="Ceramidase"/>
    <property type="match status" value="1"/>
</dbReference>
<feature type="transmembrane region" description="Helical" evidence="9">
    <location>
        <begin position="178"/>
        <end position="196"/>
    </location>
</feature>
<dbReference type="PANTHER" id="PTHR46187">
    <property type="entry name" value="ALKALINE CERAMIDASE 3"/>
    <property type="match status" value="1"/>
</dbReference>
<accession>F2TXK3</accession>
<feature type="binding site" evidence="7">
    <location>
        <position position="29"/>
    </location>
    <ligand>
        <name>Ca(2+)</name>
        <dbReference type="ChEBI" id="CHEBI:29108"/>
    </ligand>
</feature>
<evidence type="ECO:0000256" key="4">
    <source>
        <dbReference type="ARBA" id="ARBA00022801"/>
    </source>
</evidence>
<evidence type="ECO:0000256" key="5">
    <source>
        <dbReference type="ARBA" id="ARBA00022989"/>
    </source>
</evidence>
<dbReference type="InParanoid" id="F2TXK3"/>
<keyword evidence="4" id="KW-0378">Hydrolase</keyword>
<protein>
    <submittedName>
        <fullName evidence="10">Phytoceramidase</fullName>
    </submittedName>
</protein>
<keyword evidence="8" id="KW-0862">Zinc</keyword>
<comment type="subcellular location">
    <subcellularLocation>
        <location evidence="1">Membrane</location>
        <topology evidence="1">Multi-pass membrane protein</topology>
    </subcellularLocation>
</comment>
<keyword evidence="7" id="KW-0106">Calcium</keyword>
<keyword evidence="5 9" id="KW-1133">Transmembrane helix</keyword>
<feature type="binding site" evidence="7">
    <location>
        <position position="27"/>
    </location>
    <ligand>
        <name>Ca(2+)</name>
        <dbReference type="ChEBI" id="CHEBI:29108"/>
    </ligand>
</feature>
<dbReference type="GO" id="GO:0006672">
    <property type="term" value="P:ceramide metabolic process"/>
    <property type="evidence" value="ECO:0007669"/>
    <property type="project" value="InterPro"/>
</dbReference>
<feature type="transmembrane region" description="Helical" evidence="9">
    <location>
        <begin position="41"/>
        <end position="59"/>
    </location>
</feature>
<keyword evidence="11" id="KW-1185">Reference proteome</keyword>
<name>F2TXK3_SALR5</name>
<evidence type="ECO:0000313" key="10">
    <source>
        <dbReference type="EMBL" id="EGD76112.1"/>
    </source>
</evidence>
<organism evidence="11">
    <name type="scientific">Salpingoeca rosetta (strain ATCC 50818 / BSB-021)</name>
    <dbReference type="NCBI Taxonomy" id="946362"/>
    <lineage>
        <taxon>Eukaryota</taxon>
        <taxon>Choanoflagellata</taxon>
        <taxon>Craspedida</taxon>
        <taxon>Salpingoecidae</taxon>
        <taxon>Salpingoeca</taxon>
    </lineage>
</organism>
<feature type="binding site" evidence="8">
    <location>
        <position position="216"/>
    </location>
    <ligand>
        <name>Zn(2+)</name>
        <dbReference type="ChEBI" id="CHEBI:29105"/>
        <note>catalytic</note>
    </ligand>
</feature>
<evidence type="ECO:0000256" key="3">
    <source>
        <dbReference type="ARBA" id="ARBA00022692"/>
    </source>
</evidence>
<evidence type="ECO:0000313" key="11">
    <source>
        <dbReference type="Proteomes" id="UP000007799"/>
    </source>
</evidence>
<comment type="similarity">
    <text evidence="2">Belongs to the alkaline ceramidase family.</text>
</comment>
<dbReference type="STRING" id="946362.F2TXK3"/>
<dbReference type="EMBL" id="GL832956">
    <property type="protein sequence ID" value="EGD76112.1"/>
    <property type="molecule type" value="Genomic_DNA"/>
</dbReference>
<feature type="transmembrane region" description="Helical" evidence="9">
    <location>
        <begin position="151"/>
        <end position="171"/>
    </location>
</feature>
<keyword evidence="6 9" id="KW-0472">Membrane</keyword>
<dbReference type="RefSeq" id="XP_004998287.1">
    <property type="nucleotide sequence ID" value="XM_004998230.1"/>
</dbReference>
<dbReference type="eggNOG" id="KOG2329">
    <property type="taxonomic scope" value="Eukaryota"/>
</dbReference>
<evidence type="ECO:0000256" key="7">
    <source>
        <dbReference type="PIRSR" id="PIRSR608901-1"/>
    </source>
</evidence>
<dbReference type="AlphaFoldDB" id="F2TXK3"/>
<keyword evidence="7" id="KW-0479">Metal-binding</keyword>
<evidence type="ECO:0000256" key="1">
    <source>
        <dbReference type="ARBA" id="ARBA00004141"/>
    </source>
</evidence>
<dbReference type="GeneID" id="16078882"/>
<proteinExistence type="inferred from homology"/>
<feature type="binding site" evidence="7">
    <location>
        <position position="26"/>
    </location>
    <ligand>
        <name>Ca(2+)</name>
        <dbReference type="ChEBI" id="CHEBI:29108"/>
    </ligand>
</feature>
<dbReference type="KEGG" id="sre:PTSG_00819"/>
<comment type="cofactor">
    <cofactor evidence="8">
        <name>Zn(2+)</name>
        <dbReference type="ChEBI" id="CHEBI:29105"/>
    </cofactor>
</comment>
<keyword evidence="3 9" id="KW-0812">Transmembrane</keyword>
<dbReference type="PANTHER" id="PTHR46187:SF3">
    <property type="entry name" value="ALKALINE CERAMIDASE 3"/>
    <property type="match status" value="1"/>
</dbReference>
<reference evidence="10" key="1">
    <citation type="submission" date="2009-08" db="EMBL/GenBank/DDBJ databases">
        <title>Annotation of Salpingoeca rosetta.</title>
        <authorList>
            <consortium name="The Broad Institute Genome Sequencing Platform"/>
            <person name="Russ C."/>
            <person name="Cuomo C."/>
            <person name="Burger G."/>
            <person name="Gray M.W."/>
            <person name="Holland P.W.H."/>
            <person name="King N."/>
            <person name="Lang F.B.F."/>
            <person name="Roger A.J."/>
            <person name="Ruiz-Trillo I."/>
            <person name="Young S.K."/>
            <person name="Zeng Q."/>
            <person name="Gargeya S."/>
            <person name="Alvarado L."/>
            <person name="Berlin A."/>
            <person name="Chapman S.B."/>
            <person name="Chen Z."/>
            <person name="Freedman E."/>
            <person name="Gellesch M."/>
            <person name="Goldberg J."/>
            <person name="Griggs A."/>
            <person name="Gujja S."/>
            <person name="Heilman E."/>
            <person name="Heiman D."/>
            <person name="Howarth C."/>
            <person name="Mehta T."/>
            <person name="Neiman D."/>
            <person name="Pearson M."/>
            <person name="Roberts A."/>
            <person name="Saif S."/>
            <person name="Shea T."/>
            <person name="Shenoy N."/>
            <person name="Sisk P."/>
            <person name="Stolte C."/>
            <person name="Sykes S."/>
            <person name="White J."/>
            <person name="Yandava C."/>
            <person name="Haas B."/>
            <person name="Nusbaum C."/>
            <person name="Birren B."/>
        </authorList>
    </citation>
    <scope>NUCLEOTIDE SEQUENCE [LARGE SCALE GENOMIC DNA]</scope>
    <source>
        <strain evidence="10">ATCC 50818</strain>
    </source>
</reference>
<feature type="transmembrane region" description="Helical" evidence="9">
    <location>
        <begin position="97"/>
        <end position="115"/>
    </location>
</feature>
<dbReference type="OrthoDB" id="187171at2759"/>
<sequence>MREDNLTVGGGGFGHGFWGQPTSSIDWCEENYVVSHYIAEFYNTVSSLVIALFGLYGAMHWRSIGHEPRFMALWASIICVGIGSALFHGTLLFSMQMMDELPMVYAMLVWLYIWIENETETPRKKYLPAFLAAYGVFWTFVHTYLGFATIFQIHFGLLVVAGYTFVGRFAFKTQDPRIKWFSVLYVAPFVLAFALWSTERIFCSSVRPFQFHAWWHVLSGIRFVGLPALCVA</sequence>
<feature type="binding site" evidence="7">
    <location>
        <position position="40"/>
    </location>
    <ligand>
        <name>Ca(2+)</name>
        <dbReference type="ChEBI" id="CHEBI:29108"/>
    </ligand>
</feature>